<evidence type="ECO:0000256" key="4">
    <source>
        <dbReference type="ARBA" id="ARBA00022763"/>
    </source>
</evidence>
<dbReference type="InterPro" id="IPR016467">
    <property type="entry name" value="DNA_recomb/repair_RecA-like"/>
</dbReference>
<dbReference type="GO" id="GO:0140664">
    <property type="term" value="F:ATP-dependent DNA damage sensor activity"/>
    <property type="evidence" value="ECO:0007669"/>
    <property type="project" value="InterPro"/>
</dbReference>
<dbReference type="PANTHER" id="PTHR46456:SF1">
    <property type="entry name" value="DNA REPAIR PROTEIN RAD51 HOMOLOG 2"/>
    <property type="match status" value="1"/>
</dbReference>
<dbReference type="InterPro" id="IPR013632">
    <property type="entry name" value="Rad51_C"/>
</dbReference>
<dbReference type="GO" id="GO:0000724">
    <property type="term" value="P:double-strand break repair via homologous recombination"/>
    <property type="evidence" value="ECO:0007669"/>
    <property type="project" value="InterPro"/>
</dbReference>
<evidence type="ECO:0000256" key="9">
    <source>
        <dbReference type="ARBA" id="ARBA00023242"/>
    </source>
</evidence>
<organism evidence="11">
    <name type="scientific">Chloropicon roscoffensis</name>
    <dbReference type="NCBI Taxonomy" id="1461544"/>
    <lineage>
        <taxon>Eukaryota</taxon>
        <taxon>Viridiplantae</taxon>
        <taxon>Chlorophyta</taxon>
        <taxon>Chloropicophyceae</taxon>
        <taxon>Chloropicales</taxon>
        <taxon>Chloropicaceae</taxon>
        <taxon>Chloropicon</taxon>
    </lineage>
</organism>
<evidence type="ECO:0000256" key="5">
    <source>
        <dbReference type="ARBA" id="ARBA00022840"/>
    </source>
</evidence>
<dbReference type="GO" id="GO:0003697">
    <property type="term" value="F:single-stranded DNA binding"/>
    <property type="evidence" value="ECO:0007669"/>
    <property type="project" value="TreeGrafter"/>
</dbReference>
<dbReference type="GO" id="GO:0005524">
    <property type="term" value="F:ATP binding"/>
    <property type="evidence" value="ECO:0007669"/>
    <property type="project" value="UniProtKB-KW"/>
</dbReference>
<evidence type="ECO:0000256" key="1">
    <source>
        <dbReference type="ARBA" id="ARBA00004123"/>
    </source>
</evidence>
<evidence type="ECO:0000256" key="3">
    <source>
        <dbReference type="ARBA" id="ARBA00022741"/>
    </source>
</evidence>
<dbReference type="GO" id="GO:0003690">
    <property type="term" value="F:double-stranded DNA binding"/>
    <property type="evidence" value="ECO:0007669"/>
    <property type="project" value="TreeGrafter"/>
</dbReference>
<dbReference type="InterPro" id="IPR058766">
    <property type="entry name" value="HHH_XRCC3_RAD51B"/>
</dbReference>
<dbReference type="GO" id="GO:0000400">
    <property type="term" value="F:four-way junction DNA binding"/>
    <property type="evidence" value="ECO:0007669"/>
    <property type="project" value="TreeGrafter"/>
</dbReference>
<sequence length="377" mass="40883">MARARARARGGMVSTSGDLSLRRCGLKDKTVFLLESKKLRSSYDVLRLTALDLVQQLDVSLGEAREILAAVSSRVARRAERTTALHMKEAEIKDPRSVRTGLETLDDALKGGLRAGTVTELVGPPGSCKSQMCLQVALFATLPRNLGGLDGKVLYFDAENHFRAERLVQMAQARFPDRYLTVPLLHKLLGRVLVSQLSSLSHLESLLPSLEKTILEHDVRCIVVDNIAVLARTEYAIDETVRRQEVLGKVASYLKRLACAYRIPVVTVNQATATCGREKGGVMDMGAMKVRAAGGAEEDSMGAALGPKWAHYINTRVSLAYDGSEGRGLLSLVKSPFAPEMALSFSSAPAGVSEDVNAAESVAPDLLPHLSALQYLW</sequence>
<evidence type="ECO:0000256" key="2">
    <source>
        <dbReference type="ARBA" id="ARBA00007095"/>
    </source>
</evidence>
<dbReference type="Gene3D" id="3.40.50.300">
    <property type="entry name" value="P-loop containing nucleotide triphosphate hydrolases"/>
    <property type="match status" value="1"/>
</dbReference>
<evidence type="ECO:0000256" key="8">
    <source>
        <dbReference type="ARBA" id="ARBA00023204"/>
    </source>
</evidence>
<comment type="similarity">
    <text evidence="2">Belongs to the RecA family. RAD51 subfamily.</text>
</comment>
<dbReference type="SUPFAM" id="SSF52540">
    <property type="entry name" value="P-loop containing nucleoside triphosphate hydrolases"/>
    <property type="match status" value="1"/>
</dbReference>
<gene>
    <name evidence="11" type="ORF">CROS1312_LOCUS67</name>
</gene>
<dbReference type="Pfam" id="PF08423">
    <property type="entry name" value="Rad51"/>
    <property type="match status" value="1"/>
</dbReference>
<name>A0A7S2T7C9_9CHLO</name>
<dbReference type="InterPro" id="IPR020588">
    <property type="entry name" value="RecA_ATP-bd"/>
</dbReference>
<evidence type="ECO:0000256" key="7">
    <source>
        <dbReference type="ARBA" id="ARBA00023172"/>
    </source>
</evidence>
<reference evidence="11" key="1">
    <citation type="submission" date="2021-01" db="EMBL/GenBank/DDBJ databases">
        <authorList>
            <person name="Corre E."/>
            <person name="Pelletier E."/>
            <person name="Niang G."/>
            <person name="Scheremetjew M."/>
            <person name="Finn R."/>
            <person name="Kale V."/>
            <person name="Holt S."/>
            <person name="Cochrane G."/>
            <person name="Meng A."/>
            <person name="Brown T."/>
            <person name="Cohen L."/>
        </authorList>
    </citation>
    <scope>NUCLEOTIDE SEQUENCE</scope>
    <source>
        <strain evidence="11">RCC2335</strain>
    </source>
</reference>
<keyword evidence="5" id="KW-0067">ATP-binding</keyword>
<dbReference type="GO" id="GO:0005657">
    <property type="term" value="C:replication fork"/>
    <property type="evidence" value="ECO:0007669"/>
    <property type="project" value="TreeGrafter"/>
</dbReference>
<evidence type="ECO:0000259" key="10">
    <source>
        <dbReference type="PROSITE" id="PS50162"/>
    </source>
</evidence>
<evidence type="ECO:0000313" key="11">
    <source>
        <dbReference type="EMBL" id="CAD9720801.1"/>
    </source>
</evidence>
<dbReference type="EMBL" id="HBHM01000090">
    <property type="protein sequence ID" value="CAD9720801.1"/>
    <property type="molecule type" value="Transcribed_RNA"/>
</dbReference>
<dbReference type="PANTHER" id="PTHR46456">
    <property type="entry name" value="DNA REPAIR PROTEIN RAD51 HOMOLOG 2"/>
    <property type="match status" value="1"/>
</dbReference>
<protein>
    <recommendedName>
        <fullName evidence="10">RecA family profile 1 domain-containing protein</fullName>
    </recommendedName>
</protein>
<proteinExistence type="inferred from homology"/>
<keyword evidence="4" id="KW-0227">DNA damage</keyword>
<dbReference type="PROSITE" id="PS50162">
    <property type="entry name" value="RECA_2"/>
    <property type="match status" value="1"/>
</dbReference>
<dbReference type="Pfam" id="PF26169">
    <property type="entry name" value="HHH_XRCC3_RpoA"/>
    <property type="match status" value="1"/>
</dbReference>
<keyword evidence="3" id="KW-0547">Nucleotide-binding</keyword>
<keyword evidence="8" id="KW-0234">DNA repair</keyword>
<evidence type="ECO:0000256" key="6">
    <source>
        <dbReference type="ARBA" id="ARBA00023125"/>
    </source>
</evidence>
<comment type="subcellular location">
    <subcellularLocation>
        <location evidence="1">Nucleus</location>
    </subcellularLocation>
</comment>
<keyword evidence="6" id="KW-0238">DNA-binding</keyword>
<accession>A0A7S2T7C9</accession>
<keyword evidence="7" id="KW-0233">DNA recombination</keyword>
<feature type="domain" description="RecA family profile 1" evidence="10">
    <location>
        <begin position="94"/>
        <end position="271"/>
    </location>
</feature>
<dbReference type="AlphaFoldDB" id="A0A7S2T7C9"/>
<dbReference type="InterPro" id="IPR027417">
    <property type="entry name" value="P-loop_NTPase"/>
</dbReference>
<dbReference type="InterPro" id="IPR030548">
    <property type="entry name" value="RAD51B"/>
</dbReference>
<dbReference type="PIRSF" id="PIRSF005856">
    <property type="entry name" value="Rad51"/>
    <property type="match status" value="1"/>
</dbReference>
<dbReference type="GO" id="GO:0033063">
    <property type="term" value="C:Rad51B-Rad51C-Rad51D-XRCC2 complex"/>
    <property type="evidence" value="ECO:0007669"/>
    <property type="project" value="InterPro"/>
</dbReference>
<keyword evidence="9" id="KW-0539">Nucleus</keyword>